<feature type="region of interest" description="Disordered" evidence="1">
    <location>
        <begin position="144"/>
        <end position="163"/>
    </location>
</feature>
<feature type="region of interest" description="Disordered" evidence="1">
    <location>
        <begin position="1"/>
        <end position="82"/>
    </location>
</feature>
<sequence>MATKDHSKGWRDMHGKGSSKQRRPANRSTAPPPSVKEFVISSPPGLDGSPTADRYRSPSPGRVDASELHLQTPPCKLSNDDTASCLGYSPFPTPYTPRREQSQHPSRLLLETDMTPPKVAMEHGAGPPSHDEILKIQKPAGVAADTAGQGAEDAWRHTEDAAQPRNAWNNSQQEGAHWAHYGREEGARNHFRPEGQAWYGQSGHGRGRGRGQRQGSGFPHRGYGSSKARHYGKGKGKGKWRCPWHGQGDAYRLDIAKVHLPDPVIFQVPVLF</sequence>
<name>A0A1Q9EZX6_SYMMI</name>
<evidence type="ECO:0000256" key="1">
    <source>
        <dbReference type="SAM" id="MobiDB-lite"/>
    </source>
</evidence>
<reference evidence="2 3" key="1">
    <citation type="submission" date="2016-02" db="EMBL/GenBank/DDBJ databases">
        <title>Genome analysis of coral dinoflagellate symbionts highlights evolutionary adaptations to a symbiotic lifestyle.</title>
        <authorList>
            <person name="Aranda M."/>
            <person name="Li Y."/>
            <person name="Liew Y.J."/>
            <person name="Baumgarten S."/>
            <person name="Simakov O."/>
            <person name="Wilson M."/>
            <person name="Piel J."/>
            <person name="Ashoor H."/>
            <person name="Bougouffa S."/>
            <person name="Bajic V.B."/>
            <person name="Ryu T."/>
            <person name="Ravasi T."/>
            <person name="Bayer T."/>
            <person name="Micklem G."/>
            <person name="Kim H."/>
            <person name="Bhak J."/>
            <person name="Lajeunesse T.C."/>
            <person name="Voolstra C.R."/>
        </authorList>
    </citation>
    <scope>NUCLEOTIDE SEQUENCE [LARGE SCALE GENOMIC DNA]</scope>
    <source>
        <strain evidence="2 3">CCMP2467</strain>
    </source>
</reference>
<feature type="compositionally biased region" description="Basic and acidic residues" evidence="1">
    <location>
        <begin position="153"/>
        <end position="162"/>
    </location>
</feature>
<dbReference type="Proteomes" id="UP000186817">
    <property type="component" value="Unassembled WGS sequence"/>
</dbReference>
<feature type="compositionally biased region" description="Basic and acidic residues" evidence="1">
    <location>
        <begin position="1"/>
        <end position="15"/>
    </location>
</feature>
<gene>
    <name evidence="2" type="ORF">AK812_SmicGene3090</name>
</gene>
<dbReference type="EMBL" id="LSRX01000035">
    <property type="protein sequence ID" value="OLQ12971.1"/>
    <property type="molecule type" value="Genomic_DNA"/>
</dbReference>
<feature type="region of interest" description="Disordered" evidence="1">
    <location>
        <begin position="194"/>
        <end position="240"/>
    </location>
</feature>
<proteinExistence type="predicted"/>
<comment type="caution">
    <text evidence="2">The sequence shown here is derived from an EMBL/GenBank/DDBJ whole genome shotgun (WGS) entry which is preliminary data.</text>
</comment>
<protein>
    <submittedName>
        <fullName evidence="2">Uncharacterized protein</fullName>
    </submittedName>
</protein>
<evidence type="ECO:0000313" key="2">
    <source>
        <dbReference type="EMBL" id="OLQ12971.1"/>
    </source>
</evidence>
<keyword evidence="3" id="KW-1185">Reference proteome</keyword>
<feature type="compositionally biased region" description="Basic residues" evidence="1">
    <location>
        <begin position="227"/>
        <end position="240"/>
    </location>
</feature>
<organism evidence="2 3">
    <name type="scientific">Symbiodinium microadriaticum</name>
    <name type="common">Dinoflagellate</name>
    <name type="synonym">Zooxanthella microadriatica</name>
    <dbReference type="NCBI Taxonomy" id="2951"/>
    <lineage>
        <taxon>Eukaryota</taxon>
        <taxon>Sar</taxon>
        <taxon>Alveolata</taxon>
        <taxon>Dinophyceae</taxon>
        <taxon>Suessiales</taxon>
        <taxon>Symbiodiniaceae</taxon>
        <taxon>Symbiodinium</taxon>
    </lineage>
</organism>
<evidence type="ECO:0000313" key="3">
    <source>
        <dbReference type="Proteomes" id="UP000186817"/>
    </source>
</evidence>
<accession>A0A1Q9EZX6</accession>
<dbReference type="AlphaFoldDB" id="A0A1Q9EZX6"/>